<proteinExistence type="inferred from homology"/>
<evidence type="ECO:0000256" key="7">
    <source>
        <dbReference type="PIRNR" id="PIRNR000232"/>
    </source>
</evidence>
<comment type="cofactor">
    <cofactor evidence="8">
        <name>FMN</name>
        <dbReference type="ChEBI" id="CHEBI:58210"/>
    </cofactor>
    <text evidence="8">Binds 1 FMN per subunit.</text>
</comment>
<dbReference type="Gene3D" id="3.40.109.10">
    <property type="entry name" value="NADH Oxidase"/>
    <property type="match status" value="1"/>
</dbReference>
<keyword evidence="4 7" id="KW-0521">NADP</keyword>
<name>A0A5M6CNG6_9BACT</name>
<protein>
    <recommendedName>
        <fullName evidence="7">Putative NAD(P)H nitroreductase</fullName>
        <ecNumber evidence="7">1.-.-.-</ecNumber>
    </recommendedName>
</protein>
<keyword evidence="6 7" id="KW-0520">NAD</keyword>
<evidence type="ECO:0000256" key="1">
    <source>
        <dbReference type="ARBA" id="ARBA00007118"/>
    </source>
</evidence>
<feature type="binding site" evidence="8">
    <location>
        <position position="46"/>
    </location>
    <ligand>
        <name>FMN</name>
        <dbReference type="ChEBI" id="CHEBI:58210"/>
        <note>ligand shared between dimeric partners</note>
    </ligand>
</feature>
<dbReference type="SUPFAM" id="SSF55469">
    <property type="entry name" value="FMN-dependent nitroreductase-like"/>
    <property type="match status" value="1"/>
</dbReference>
<evidence type="ECO:0000313" key="10">
    <source>
        <dbReference type="EMBL" id="KAA5536751.1"/>
    </source>
</evidence>
<feature type="binding site" description="in other chain" evidence="8">
    <location>
        <begin position="142"/>
        <end position="144"/>
    </location>
    <ligand>
        <name>FMN</name>
        <dbReference type="ChEBI" id="CHEBI:58210"/>
        <note>ligand shared between dimeric partners</note>
    </ligand>
</feature>
<dbReference type="AlphaFoldDB" id="A0A5M6CNG6"/>
<accession>A0A5M6CNG6</accession>
<dbReference type="InterPro" id="IPR026021">
    <property type="entry name" value="YdjA-like"/>
</dbReference>
<feature type="domain" description="Nitroreductase" evidence="9">
    <location>
        <begin position="12"/>
        <end position="173"/>
    </location>
</feature>
<evidence type="ECO:0000313" key="11">
    <source>
        <dbReference type="Proteomes" id="UP000323632"/>
    </source>
</evidence>
<dbReference type="InterPro" id="IPR000415">
    <property type="entry name" value="Nitroreductase-like"/>
</dbReference>
<keyword evidence="11" id="KW-1185">Reference proteome</keyword>
<comment type="similarity">
    <text evidence="1 7">Belongs to the nitroreductase family.</text>
</comment>
<sequence length="194" mass="22234">MNPQFEQVEKVIRNRRTTKAAAMNGNKISKETMQQLLALADFAPTHARTEPWRFVVYTGESLKNFCKDHANLYWENTAEENRKQASYDNFEHMGDMASHLVIAIMRRTPEAKIPKLEEYAATSAAIQNVLLGAEALDVATFWSTGGMVLKPAMKQYLNLQEEDEVLGFLYMGYTDQPKKEAVRNIPMEEKIRWA</sequence>
<dbReference type="PANTHER" id="PTHR43821:SF1">
    <property type="entry name" value="NAD(P)H NITROREDUCTASE YDJA-RELATED"/>
    <property type="match status" value="1"/>
</dbReference>
<evidence type="ECO:0000256" key="5">
    <source>
        <dbReference type="ARBA" id="ARBA00023002"/>
    </source>
</evidence>
<dbReference type="PIRSF" id="PIRSF000232">
    <property type="entry name" value="YdjA"/>
    <property type="match status" value="1"/>
</dbReference>
<evidence type="ECO:0000256" key="4">
    <source>
        <dbReference type="ARBA" id="ARBA00022857"/>
    </source>
</evidence>
<dbReference type="EMBL" id="VWSH01000001">
    <property type="protein sequence ID" value="KAA5536751.1"/>
    <property type="molecule type" value="Genomic_DNA"/>
</dbReference>
<keyword evidence="5 7" id="KW-0560">Oxidoreductase</keyword>
<feature type="binding site" description="in other chain" evidence="8">
    <location>
        <begin position="15"/>
        <end position="17"/>
    </location>
    <ligand>
        <name>FMN</name>
        <dbReference type="ChEBI" id="CHEBI:58210"/>
        <note>ligand shared between dimeric partners</note>
    </ligand>
</feature>
<dbReference type="InterPro" id="IPR029479">
    <property type="entry name" value="Nitroreductase"/>
</dbReference>
<comment type="caution">
    <text evidence="10">The sequence shown here is derived from an EMBL/GenBank/DDBJ whole genome shotgun (WGS) entry which is preliminary data.</text>
</comment>
<evidence type="ECO:0000256" key="3">
    <source>
        <dbReference type="ARBA" id="ARBA00022643"/>
    </source>
</evidence>
<dbReference type="RefSeq" id="WP_150031328.1">
    <property type="nucleotide sequence ID" value="NZ_VWSH01000001.1"/>
</dbReference>
<evidence type="ECO:0000256" key="2">
    <source>
        <dbReference type="ARBA" id="ARBA00022630"/>
    </source>
</evidence>
<dbReference type="Proteomes" id="UP000323632">
    <property type="component" value="Unassembled WGS sequence"/>
</dbReference>
<evidence type="ECO:0000256" key="6">
    <source>
        <dbReference type="ARBA" id="ARBA00023027"/>
    </source>
</evidence>
<dbReference type="PANTHER" id="PTHR43821">
    <property type="entry name" value="NAD(P)H NITROREDUCTASE YDJA-RELATED"/>
    <property type="match status" value="1"/>
</dbReference>
<dbReference type="GO" id="GO:0016491">
    <property type="term" value="F:oxidoreductase activity"/>
    <property type="evidence" value="ECO:0007669"/>
    <property type="project" value="UniProtKB-UniRule"/>
</dbReference>
<keyword evidence="3 7" id="KW-0288">FMN</keyword>
<dbReference type="InterPro" id="IPR052530">
    <property type="entry name" value="NAD(P)H_nitroreductase"/>
</dbReference>
<keyword evidence="2 7" id="KW-0285">Flavoprotein</keyword>
<organism evidence="10 11">
    <name type="scientific">Taibaiella lutea</name>
    <dbReference type="NCBI Taxonomy" id="2608001"/>
    <lineage>
        <taxon>Bacteria</taxon>
        <taxon>Pseudomonadati</taxon>
        <taxon>Bacteroidota</taxon>
        <taxon>Chitinophagia</taxon>
        <taxon>Chitinophagales</taxon>
        <taxon>Chitinophagaceae</taxon>
        <taxon>Taibaiella</taxon>
    </lineage>
</organism>
<evidence type="ECO:0000259" key="9">
    <source>
        <dbReference type="Pfam" id="PF00881"/>
    </source>
</evidence>
<dbReference type="CDD" id="cd02135">
    <property type="entry name" value="YdjA-like"/>
    <property type="match status" value="1"/>
</dbReference>
<reference evidence="10 11" key="1">
    <citation type="submission" date="2019-09" db="EMBL/GenBank/DDBJ databases">
        <title>Genome sequence and assembly of Taibaiella sp.</title>
        <authorList>
            <person name="Chhetri G."/>
        </authorList>
    </citation>
    <scope>NUCLEOTIDE SEQUENCE [LARGE SCALE GENOMIC DNA]</scope>
    <source>
        <strain evidence="10 11">KVB11</strain>
    </source>
</reference>
<dbReference type="EC" id="1.-.-.-" evidence="7"/>
<evidence type="ECO:0000256" key="8">
    <source>
        <dbReference type="PIRSR" id="PIRSR000232-1"/>
    </source>
</evidence>
<dbReference type="Pfam" id="PF00881">
    <property type="entry name" value="Nitroreductase"/>
    <property type="match status" value="1"/>
</dbReference>
<gene>
    <name evidence="10" type="ORF">F0919_03520</name>
</gene>